<evidence type="ECO:0000256" key="11">
    <source>
        <dbReference type="ARBA" id="ARBA00023049"/>
    </source>
</evidence>
<dbReference type="AlphaFoldDB" id="A0A3E0WSA8"/>
<dbReference type="Gene3D" id="2.60.40.1840">
    <property type="match status" value="1"/>
</dbReference>
<dbReference type="Proteomes" id="UP000256763">
    <property type="component" value="Unassembled WGS sequence"/>
</dbReference>
<dbReference type="Gene3D" id="1.25.50.10">
    <property type="entry name" value="Peptidase M1, alanyl aminopeptidase, C-terminal domain"/>
    <property type="match status" value="1"/>
</dbReference>
<feature type="domain" description="Peptidase M1 alanyl aminopeptidase C-terminal" evidence="16">
    <location>
        <begin position="559"/>
        <end position="878"/>
    </location>
</feature>
<sequence>MTEQHATPVHRHEYQVPPYRVDSLELEFSLDEEETLVKSRLHICRNDGINPHEPLHLFGESMELLELSLDGKALRLGDYLLKSDGLSIALVPAQFTLEITTRLQPQLNTQLEGLYKSGGMFCTQCEAEGFRRITYFPDRPDVMSRYTTTVIADKARYPVLLSNGNPVERGDYDDGRHWVRWEDPFPKPSYLFALVAGDLACRRDTYVTTSGREVTLEIYTEHENIDKTAHAMASLKRSMRWDEEAYGLEYDLDIYMIVAVGDFNMGAMENKGLNIFNTQYVLASPDTATDTDFENVEAVIGHEYFHNWTGNRVTCRDWFQLSLKEGLTVFREQQFSAAMGSAAVKRINDVRILRNHQFPEDAGPMAHPVRPDSYIEINNFYTATVYNKGAEVIRMYHTLLGEAGFRRGVDLYFQRHDGQAVTCDDFLAAMADANNVDLSQFSLWYSQAGTPKLRVRDEYDPATQTYTLHVSQSCPPTPGQSEKKPFHLPLTVGLVDTDGKDLPLQLDGESHALDTAHRVLEIREAEQSFRFVNIPKRPRPSLLRGFSAPVELDYPYTAEDLAFLFAHDSDPFNRWEAGQRLMSDLLLEWTAKGIGKLPQPLLKAIQETLAHKALDAAFIAEAITPPTEAYLAEQMQTIDPLGIHASREALRQQLAQGLAKQWLSLYQELASDNTAYRPDGDGAGKRRLKNVALGYLSCLHSESEQTRCLEQFRQATNMTDQLAALALLADTEGEVADVALREFYERWQREPLVVDKWFRVQAMSKRSDALDRVVALIEHPAFELRNPNKVRALIGAFCQANPARFHAPDGQGYRFLADNIIALDGINPQIAARLAAPLSRWRRYDSKRQEQMKLELERILKTQKLSNDVHEIVSKSLAN</sequence>
<dbReference type="InterPro" id="IPR014782">
    <property type="entry name" value="Peptidase_M1_dom"/>
</dbReference>
<evidence type="ECO:0000256" key="5">
    <source>
        <dbReference type="ARBA" id="ARBA00015611"/>
    </source>
</evidence>
<dbReference type="Pfam" id="PF11940">
    <property type="entry name" value="DUF3458"/>
    <property type="match status" value="1"/>
</dbReference>
<feature type="domain" description="Peptidase M1 membrane alanine aminopeptidase" evidence="14">
    <location>
        <begin position="231"/>
        <end position="441"/>
    </location>
</feature>
<dbReference type="FunFam" id="2.60.40.1840:FF:000001">
    <property type="entry name" value="Aminopeptidase N"/>
    <property type="match status" value="1"/>
</dbReference>
<keyword evidence="11" id="KW-0482">Metalloprotease</keyword>
<protein>
    <recommendedName>
        <fullName evidence="5 13">Aminopeptidase N</fullName>
        <ecNumber evidence="4 13">3.4.11.2</ecNumber>
    </recommendedName>
</protein>
<dbReference type="InterPro" id="IPR001930">
    <property type="entry name" value="Peptidase_M1"/>
</dbReference>
<dbReference type="SUPFAM" id="SSF55486">
    <property type="entry name" value="Metalloproteases ('zincins'), catalytic domain"/>
    <property type="match status" value="1"/>
</dbReference>
<dbReference type="Pfam" id="PF17900">
    <property type="entry name" value="Peptidase_M1_N"/>
    <property type="match status" value="1"/>
</dbReference>
<gene>
    <name evidence="18" type="ORF">CAL65_14365</name>
</gene>
<evidence type="ECO:0000256" key="8">
    <source>
        <dbReference type="ARBA" id="ARBA00022723"/>
    </source>
</evidence>
<dbReference type="Pfam" id="PF01433">
    <property type="entry name" value="Peptidase_M1"/>
    <property type="match status" value="1"/>
</dbReference>
<accession>A0A3E0WSA8</accession>
<dbReference type="EC" id="3.4.11.2" evidence="4 13"/>
<dbReference type="FunFam" id="2.60.40.1730:FF:000005">
    <property type="entry name" value="Aminopeptidase N"/>
    <property type="match status" value="1"/>
</dbReference>
<dbReference type="InterPro" id="IPR035414">
    <property type="entry name" value="Peptidase_M1_pepN_Ig-like"/>
</dbReference>
<evidence type="ECO:0000256" key="6">
    <source>
        <dbReference type="ARBA" id="ARBA00022438"/>
    </source>
</evidence>
<name>A0A3E0WSA8_9GAMM</name>
<dbReference type="FunFam" id="1.10.390.10:FF:000002">
    <property type="entry name" value="Aminopeptidase N"/>
    <property type="match status" value="1"/>
</dbReference>
<dbReference type="GO" id="GO:0016285">
    <property type="term" value="F:alanyl aminopeptidase activity"/>
    <property type="evidence" value="ECO:0007669"/>
    <property type="project" value="UniProtKB-EC"/>
</dbReference>
<dbReference type="GO" id="GO:0008237">
    <property type="term" value="F:metallopeptidase activity"/>
    <property type="evidence" value="ECO:0007669"/>
    <property type="project" value="UniProtKB-UniRule"/>
</dbReference>
<dbReference type="EMBL" id="NFZW01000014">
    <property type="protein sequence ID" value="RFA34875.1"/>
    <property type="molecule type" value="Genomic_DNA"/>
</dbReference>
<dbReference type="FunFam" id="3.30.2010.30:FF:000002">
    <property type="entry name" value="Putative aminopeptidase N"/>
    <property type="match status" value="1"/>
</dbReference>
<dbReference type="InterPro" id="IPR027268">
    <property type="entry name" value="Peptidase_M4/M1_CTD_sf"/>
</dbReference>
<evidence type="ECO:0000256" key="12">
    <source>
        <dbReference type="ARBA" id="ARBA00059739"/>
    </source>
</evidence>
<keyword evidence="8" id="KW-0479">Metal-binding</keyword>
<evidence type="ECO:0000313" key="19">
    <source>
        <dbReference type="Proteomes" id="UP000256763"/>
    </source>
</evidence>
<comment type="cofactor">
    <cofactor evidence="2">
        <name>Zn(2+)</name>
        <dbReference type="ChEBI" id="CHEBI:29105"/>
    </cofactor>
</comment>
<evidence type="ECO:0000259" key="17">
    <source>
        <dbReference type="Pfam" id="PF17900"/>
    </source>
</evidence>
<dbReference type="SUPFAM" id="SSF63737">
    <property type="entry name" value="Leukotriene A4 hydrolase N-terminal domain"/>
    <property type="match status" value="1"/>
</dbReference>
<reference evidence="19" key="1">
    <citation type="submission" date="2017-05" db="EMBL/GenBank/DDBJ databases">
        <authorList>
            <person name="Sharma S."/>
            <person name="Sidhu C."/>
            <person name="Pinnaka A.K."/>
        </authorList>
    </citation>
    <scope>NUCLEOTIDE SEQUENCE [LARGE SCALE GENOMIC DNA]</scope>
    <source>
        <strain evidence="19">AK93</strain>
    </source>
</reference>
<comment type="catalytic activity">
    <reaction evidence="1">
        <text>Release of an N-terminal amino acid, Xaa-|-Yaa- from a peptide, amide or arylamide. Xaa is preferably Ala, but may be most amino acids including Pro (slow action). When a terminal hydrophobic residue is followed by a prolyl residue, the two may be released as an intact Xaa-Pro dipeptide.</text>
        <dbReference type="EC" id="3.4.11.2"/>
    </reaction>
</comment>
<keyword evidence="19" id="KW-1185">Reference proteome</keyword>
<dbReference type="OrthoDB" id="100605at2"/>
<evidence type="ECO:0000256" key="10">
    <source>
        <dbReference type="ARBA" id="ARBA00022833"/>
    </source>
</evidence>
<dbReference type="InterPro" id="IPR024601">
    <property type="entry name" value="Peptidase_M1_pepN_C"/>
</dbReference>
<evidence type="ECO:0000256" key="9">
    <source>
        <dbReference type="ARBA" id="ARBA00022801"/>
    </source>
</evidence>
<dbReference type="InterPro" id="IPR038438">
    <property type="entry name" value="PepN_Ig-like_sf"/>
</dbReference>
<dbReference type="Gene3D" id="1.10.390.10">
    <property type="entry name" value="Neutral Protease Domain 2"/>
    <property type="match status" value="1"/>
</dbReference>
<proteinExistence type="inferred from homology"/>
<evidence type="ECO:0000256" key="7">
    <source>
        <dbReference type="ARBA" id="ARBA00022670"/>
    </source>
</evidence>
<dbReference type="PRINTS" id="PR00756">
    <property type="entry name" value="ALADIPTASE"/>
</dbReference>
<evidence type="ECO:0000259" key="15">
    <source>
        <dbReference type="Pfam" id="PF11940"/>
    </source>
</evidence>
<evidence type="ECO:0000256" key="4">
    <source>
        <dbReference type="ARBA" id="ARBA00012564"/>
    </source>
</evidence>
<dbReference type="InterPro" id="IPR012779">
    <property type="entry name" value="Peptidase_M1_pepN"/>
</dbReference>
<dbReference type="Pfam" id="PF17432">
    <property type="entry name" value="DUF3458_C"/>
    <property type="match status" value="1"/>
</dbReference>
<dbReference type="GO" id="GO:0006508">
    <property type="term" value="P:proteolysis"/>
    <property type="evidence" value="ECO:0007669"/>
    <property type="project" value="UniProtKB-UniRule"/>
</dbReference>
<dbReference type="Gene3D" id="3.30.2010.30">
    <property type="match status" value="1"/>
</dbReference>
<dbReference type="NCBIfam" id="TIGR02414">
    <property type="entry name" value="pepN_proteo"/>
    <property type="match status" value="1"/>
</dbReference>
<evidence type="ECO:0000256" key="2">
    <source>
        <dbReference type="ARBA" id="ARBA00001947"/>
    </source>
</evidence>
<evidence type="ECO:0000259" key="16">
    <source>
        <dbReference type="Pfam" id="PF17432"/>
    </source>
</evidence>
<keyword evidence="7" id="KW-0645">Protease</keyword>
<evidence type="ECO:0000256" key="3">
    <source>
        <dbReference type="ARBA" id="ARBA00010136"/>
    </source>
</evidence>
<dbReference type="GO" id="GO:0008270">
    <property type="term" value="F:zinc ion binding"/>
    <property type="evidence" value="ECO:0007669"/>
    <property type="project" value="InterPro"/>
</dbReference>
<feature type="domain" description="Peptidase M1 alanyl aminopeptidase Ig-like fold" evidence="15">
    <location>
        <begin position="449"/>
        <end position="554"/>
    </location>
</feature>
<comment type="function">
    <text evidence="12">Aminopeptidase N is involved in the degradation of intracellular peptides generated by protein breakdown during normal growth as well as in response to nutrient starvation.</text>
</comment>
<evidence type="ECO:0000313" key="18">
    <source>
        <dbReference type="EMBL" id="RFA34875.1"/>
    </source>
</evidence>
<evidence type="ECO:0000259" key="14">
    <source>
        <dbReference type="Pfam" id="PF01433"/>
    </source>
</evidence>
<organism evidence="18 19">
    <name type="scientific">Alkalilimnicola ehrlichii</name>
    <dbReference type="NCBI Taxonomy" id="351052"/>
    <lineage>
        <taxon>Bacteria</taxon>
        <taxon>Pseudomonadati</taxon>
        <taxon>Pseudomonadota</taxon>
        <taxon>Gammaproteobacteria</taxon>
        <taxon>Chromatiales</taxon>
        <taxon>Ectothiorhodospiraceae</taxon>
        <taxon>Alkalilimnicola</taxon>
    </lineage>
</organism>
<dbReference type="InterPro" id="IPR045357">
    <property type="entry name" value="Aminopeptidase_N-like_N"/>
</dbReference>
<keyword evidence="9" id="KW-0378">Hydrolase</keyword>
<dbReference type="RefSeq" id="WP_116302725.1">
    <property type="nucleotide sequence ID" value="NZ_NFZV01000013.1"/>
</dbReference>
<comment type="similarity">
    <text evidence="3">Belongs to the peptidase M1 family.</text>
</comment>
<keyword evidence="10" id="KW-0862">Zinc</keyword>
<evidence type="ECO:0000256" key="1">
    <source>
        <dbReference type="ARBA" id="ARBA00000098"/>
    </source>
</evidence>
<keyword evidence="6 18" id="KW-0031">Aminopeptidase</keyword>
<comment type="caution">
    <text evidence="18">The sequence shown here is derived from an EMBL/GenBank/DDBJ whole genome shotgun (WGS) entry which is preliminary data.</text>
</comment>
<dbReference type="Gene3D" id="2.60.40.1730">
    <property type="entry name" value="tricorn interacting facor f3 domain"/>
    <property type="match status" value="1"/>
</dbReference>
<dbReference type="InterPro" id="IPR037144">
    <property type="entry name" value="Peptidase_M1_pepN_C_sf"/>
</dbReference>
<feature type="domain" description="Aminopeptidase N-like N-terminal" evidence="17">
    <location>
        <begin position="94"/>
        <end position="191"/>
    </location>
</feature>
<dbReference type="CDD" id="cd09600">
    <property type="entry name" value="M1_APN"/>
    <property type="match status" value="1"/>
</dbReference>
<evidence type="ECO:0000256" key="13">
    <source>
        <dbReference type="NCBIfam" id="TIGR02414"/>
    </source>
</evidence>
<dbReference type="PANTHER" id="PTHR46322">
    <property type="entry name" value="PUROMYCIN-SENSITIVE AMINOPEPTIDASE"/>
    <property type="match status" value="1"/>
</dbReference>
<dbReference type="InterPro" id="IPR042097">
    <property type="entry name" value="Aminopeptidase_N-like_N_sf"/>
</dbReference>
<dbReference type="PANTHER" id="PTHR46322:SF1">
    <property type="entry name" value="PUROMYCIN-SENSITIVE AMINOPEPTIDASE"/>
    <property type="match status" value="1"/>
</dbReference>